<dbReference type="GO" id="GO:0008299">
    <property type="term" value="P:isoprenoid biosynthetic process"/>
    <property type="evidence" value="ECO:0007669"/>
    <property type="project" value="InterPro"/>
</dbReference>
<dbReference type="KEGG" id="pmet:G4Y79_15895"/>
<keyword evidence="1" id="KW-0479">Metal-binding</keyword>
<evidence type="ECO:0000256" key="3">
    <source>
        <dbReference type="RuleBase" id="RU004466"/>
    </source>
</evidence>
<dbReference type="GO" id="GO:0004659">
    <property type="term" value="F:prenyltransferase activity"/>
    <property type="evidence" value="ECO:0007669"/>
    <property type="project" value="InterPro"/>
</dbReference>
<dbReference type="EMBL" id="CP062983">
    <property type="protein sequence ID" value="QPC81184.1"/>
    <property type="molecule type" value="Genomic_DNA"/>
</dbReference>
<dbReference type="GO" id="GO:0046872">
    <property type="term" value="F:metal ion binding"/>
    <property type="evidence" value="ECO:0007669"/>
    <property type="project" value="UniProtKB-KW"/>
</dbReference>
<dbReference type="CDD" id="cd00685">
    <property type="entry name" value="Trans_IPPS_HT"/>
    <property type="match status" value="1"/>
</dbReference>
<evidence type="ECO:0000256" key="1">
    <source>
        <dbReference type="ARBA" id="ARBA00022723"/>
    </source>
</evidence>
<gene>
    <name evidence="4" type="ORF">G4Y79_15895</name>
</gene>
<keyword evidence="2" id="KW-0460">Magnesium</keyword>
<dbReference type="RefSeq" id="WP_195169257.1">
    <property type="nucleotide sequence ID" value="NZ_CP062983.1"/>
</dbReference>
<dbReference type="AlphaFoldDB" id="A0A7S8E6H4"/>
<keyword evidence="5" id="KW-1185">Reference proteome</keyword>
<evidence type="ECO:0000313" key="5">
    <source>
        <dbReference type="Proteomes" id="UP000594468"/>
    </source>
</evidence>
<dbReference type="Gene3D" id="1.10.600.10">
    <property type="entry name" value="Farnesyl Diphosphate Synthase"/>
    <property type="match status" value="1"/>
</dbReference>
<dbReference type="Pfam" id="PF00348">
    <property type="entry name" value="polyprenyl_synt"/>
    <property type="match status" value="1"/>
</dbReference>
<dbReference type="PANTHER" id="PTHR12001:SF86">
    <property type="entry name" value="GERANYLGERANYL DIPHOSPHATE SYNTHASE"/>
    <property type="match status" value="1"/>
</dbReference>
<dbReference type="SUPFAM" id="SSF48576">
    <property type="entry name" value="Terpenoid synthases"/>
    <property type="match status" value="1"/>
</dbReference>
<accession>A0A7S8E6H4</accession>
<dbReference type="Proteomes" id="UP000594468">
    <property type="component" value="Chromosome"/>
</dbReference>
<dbReference type="InterPro" id="IPR033749">
    <property type="entry name" value="Polyprenyl_synt_CS"/>
</dbReference>
<reference evidence="4 5" key="1">
    <citation type="submission" date="2020-02" db="EMBL/GenBank/DDBJ databases">
        <authorList>
            <person name="Zheng R.K."/>
            <person name="Sun C.M."/>
        </authorList>
    </citation>
    <scope>NUCLEOTIDE SEQUENCE [LARGE SCALE GENOMIC DNA]</scope>
    <source>
        <strain evidence="5">rifampicinis</strain>
    </source>
</reference>
<name>A0A7S8E6H4_9CHLR</name>
<dbReference type="InterPro" id="IPR000092">
    <property type="entry name" value="Polyprenyl_synt"/>
</dbReference>
<dbReference type="PROSITE" id="PS00444">
    <property type="entry name" value="POLYPRENYL_SYNTHASE_2"/>
    <property type="match status" value="1"/>
</dbReference>
<dbReference type="SFLD" id="SFLDG01017">
    <property type="entry name" value="Polyprenyl_Transferase_Like"/>
    <property type="match status" value="1"/>
</dbReference>
<evidence type="ECO:0000313" key="4">
    <source>
        <dbReference type="EMBL" id="QPC81184.1"/>
    </source>
</evidence>
<proteinExistence type="inferred from homology"/>
<protein>
    <submittedName>
        <fullName evidence="4">Polyprenyl synthetase family protein</fullName>
    </submittedName>
</protein>
<keyword evidence="3" id="KW-0808">Transferase</keyword>
<comment type="similarity">
    <text evidence="3">Belongs to the FPP/GGPP synthase family.</text>
</comment>
<sequence>MFATFVQRYWDTLNSTLQSIVETELTDEPGFGLMVRYAMGWETETGEPYHLPTGKRLRPTLLLLTTEAAGGDWHDAIYAAAAVELLHNFSLIHDDIQDDSPLRHNRPTVWQVWGIANAINAGDAMFALAYAALAKSSAHIAPNIALDLWHIFNRTNLELTRGQHLDMRFETQETVSPERYISMLKGKTASLLSACTEMGALIATGDRERANKFAEFGLNIGIAFQIRDDILGIWGDPSVTGKSAATDIETKKKSLPVLYGLAHSEHLTELYRKPEFTQAETNEVIEILDDIQAQAFTREQEEGYHARAMAALEEAEPTGEAAEALHAFVDMLFQRNF</sequence>
<organism evidence="4 5">
    <name type="scientific">Phototrophicus methaneseepsis</name>
    <dbReference type="NCBI Taxonomy" id="2710758"/>
    <lineage>
        <taxon>Bacteria</taxon>
        <taxon>Bacillati</taxon>
        <taxon>Chloroflexota</taxon>
        <taxon>Candidatus Thermofontia</taxon>
        <taxon>Phototrophicales</taxon>
        <taxon>Phototrophicaceae</taxon>
        <taxon>Phototrophicus</taxon>
    </lineage>
</organism>
<evidence type="ECO:0000256" key="2">
    <source>
        <dbReference type="ARBA" id="ARBA00022842"/>
    </source>
</evidence>
<dbReference type="SFLD" id="SFLDS00005">
    <property type="entry name" value="Isoprenoid_Synthase_Type_I"/>
    <property type="match status" value="1"/>
</dbReference>
<dbReference type="PANTHER" id="PTHR12001">
    <property type="entry name" value="GERANYLGERANYL PYROPHOSPHATE SYNTHASE"/>
    <property type="match status" value="1"/>
</dbReference>
<dbReference type="InterPro" id="IPR008949">
    <property type="entry name" value="Isoprenoid_synthase_dom_sf"/>
</dbReference>